<protein>
    <submittedName>
        <fullName evidence="1">Uncharacterized protein</fullName>
    </submittedName>
</protein>
<keyword evidence="2" id="KW-1185">Reference proteome</keyword>
<sequence>MDIMDVCEQLNIRPVVCSIRTTIGHLEKKSAAGSSEVVDFIHSFIHLLYCLFHNGSLAGAYLQQSVGERQSRPCTGRQSIAGQHRHIQDKQPCTHSFTPKGYAERPVNLTVMFLDCRRKLEYPERTHACRGEHANSMQKDLRPGFKPRTFLLQGNSATNCATMQPIVDFNPKENEGNKRFEFS</sequence>
<name>A0ABV0TQC1_9TELE</name>
<accession>A0ABV0TQC1</accession>
<reference evidence="1 2" key="1">
    <citation type="submission" date="2021-06" db="EMBL/GenBank/DDBJ databases">
        <authorList>
            <person name="Palmer J.M."/>
        </authorList>
    </citation>
    <scope>NUCLEOTIDE SEQUENCE [LARGE SCALE GENOMIC DNA]</scope>
    <source>
        <strain evidence="2">if_2019</strain>
        <tissue evidence="1">Muscle</tissue>
    </source>
</reference>
<evidence type="ECO:0000313" key="1">
    <source>
        <dbReference type="EMBL" id="MEQ2235125.1"/>
    </source>
</evidence>
<organism evidence="1 2">
    <name type="scientific">Ilyodon furcidens</name>
    <name type="common">goldbreast splitfin</name>
    <dbReference type="NCBI Taxonomy" id="33524"/>
    <lineage>
        <taxon>Eukaryota</taxon>
        <taxon>Metazoa</taxon>
        <taxon>Chordata</taxon>
        <taxon>Craniata</taxon>
        <taxon>Vertebrata</taxon>
        <taxon>Euteleostomi</taxon>
        <taxon>Actinopterygii</taxon>
        <taxon>Neopterygii</taxon>
        <taxon>Teleostei</taxon>
        <taxon>Neoteleostei</taxon>
        <taxon>Acanthomorphata</taxon>
        <taxon>Ovalentaria</taxon>
        <taxon>Atherinomorphae</taxon>
        <taxon>Cyprinodontiformes</taxon>
        <taxon>Goodeidae</taxon>
        <taxon>Ilyodon</taxon>
    </lineage>
</organism>
<evidence type="ECO:0000313" key="2">
    <source>
        <dbReference type="Proteomes" id="UP001482620"/>
    </source>
</evidence>
<proteinExistence type="predicted"/>
<gene>
    <name evidence="1" type="ORF">ILYODFUR_038436</name>
</gene>
<comment type="caution">
    <text evidence="1">The sequence shown here is derived from an EMBL/GenBank/DDBJ whole genome shotgun (WGS) entry which is preliminary data.</text>
</comment>
<dbReference type="Proteomes" id="UP001482620">
    <property type="component" value="Unassembled WGS sequence"/>
</dbReference>
<dbReference type="EMBL" id="JAHRIQ010044269">
    <property type="protein sequence ID" value="MEQ2235125.1"/>
    <property type="molecule type" value="Genomic_DNA"/>
</dbReference>